<name>A0ABR7ZTH8_9CYAN</name>
<dbReference type="GO" id="GO:0032259">
    <property type="term" value="P:methylation"/>
    <property type="evidence" value="ECO:0007669"/>
    <property type="project" value="UniProtKB-KW"/>
</dbReference>
<dbReference type="Gene3D" id="3.40.50.150">
    <property type="entry name" value="Vaccinia Virus protein VP39"/>
    <property type="match status" value="1"/>
</dbReference>
<accession>A0ABR7ZTH8</accession>
<gene>
    <name evidence="2" type="ORF">H6F41_02880</name>
</gene>
<keyword evidence="2" id="KW-0489">Methyltransferase</keyword>
<keyword evidence="3" id="KW-1185">Reference proteome</keyword>
<dbReference type="GO" id="GO:0008168">
    <property type="term" value="F:methyltransferase activity"/>
    <property type="evidence" value="ECO:0007669"/>
    <property type="project" value="UniProtKB-KW"/>
</dbReference>
<evidence type="ECO:0000313" key="2">
    <source>
        <dbReference type="EMBL" id="MBD2187087.1"/>
    </source>
</evidence>
<evidence type="ECO:0000259" key="1">
    <source>
        <dbReference type="Pfam" id="PF13847"/>
    </source>
</evidence>
<dbReference type="InterPro" id="IPR025714">
    <property type="entry name" value="Methyltranfer_dom"/>
</dbReference>
<protein>
    <submittedName>
        <fullName evidence="2">Methyltransferase domain-containing protein</fullName>
    </submittedName>
</protein>
<dbReference type="SUPFAM" id="SSF53335">
    <property type="entry name" value="S-adenosyl-L-methionine-dependent methyltransferases"/>
    <property type="match status" value="1"/>
</dbReference>
<dbReference type="InterPro" id="IPR029063">
    <property type="entry name" value="SAM-dependent_MTases_sf"/>
</dbReference>
<comment type="caution">
    <text evidence="2">The sequence shown here is derived from an EMBL/GenBank/DDBJ whole genome shotgun (WGS) entry which is preliminary data.</text>
</comment>
<sequence length="271" mass="31653">MQPPVYNPNWDEETKALYVHDMREIWDNSIALQVWNQYHNQLDMYIDLVSQKGDKLKILDIGCAQATLALMLAEKGHEVLAVDIRSNFIDYAKSRYTHGNIDFIVGNALEMELKQDFDIVFANQIIEHLIYPNQLVERLVQFLKNGGHLIATTPNYFYIKNNLPSFSELGNVEDYEHLQFTADSDGHFFAYRNDELIKIFEEEGLKVTSSRYFESPLISGHMKLRYLHKYISYPILKLIDGFILRTPWLGRILAHQQLIIGQKNYERFSDA</sequence>
<dbReference type="Proteomes" id="UP000642094">
    <property type="component" value="Unassembled WGS sequence"/>
</dbReference>
<dbReference type="EMBL" id="JACJQB010000003">
    <property type="protein sequence ID" value="MBD2187087.1"/>
    <property type="molecule type" value="Genomic_DNA"/>
</dbReference>
<reference evidence="2 3" key="1">
    <citation type="journal article" date="2020" name="ISME J.">
        <title>Comparative genomics reveals insights into cyanobacterial evolution and habitat adaptation.</title>
        <authorList>
            <person name="Chen M.Y."/>
            <person name="Teng W.K."/>
            <person name="Zhao L."/>
            <person name="Hu C.X."/>
            <person name="Zhou Y.K."/>
            <person name="Han B.P."/>
            <person name="Song L.R."/>
            <person name="Shu W.S."/>
        </authorList>
    </citation>
    <scope>NUCLEOTIDE SEQUENCE [LARGE SCALE GENOMIC DNA]</scope>
    <source>
        <strain evidence="2 3">FACHB-723</strain>
    </source>
</reference>
<dbReference type="Pfam" id="PF13847">
    <property type="entry name" value="Methyltransf_31"/>
    <property type="match status" value="1"/>
</dbReference>
<dbReference type="CDD" id="cd02440">
    <property type="entry name" value="AdoMet_MTases"/>
    <property type="match status" value="1"/>
</dbReference>
<keyword evidence="2" id="KW-0808">Transferase</keyword>
<feature type="domain" description="Methyltransferase" evidence="1">
    <location>
        <begin position="54"/>
        <end position="172"/>
    </location>
</feature>
<proteinExistence type="predicted"/>
<dbReference type="RefSeq" id="WP_190401976.1">
    <property type="nucleotide sequence ID" value="NZ_JACJQB010000003.1"/>
</dbReference>
<organism evidence="2 3">
    <name type="scientific">Pseudanabaena mucicola FACHB-723</name>
    <dbReference type="NCBI Taxonomy" id="2692860"/>
    <lineage>
        <taxon>Bacteria</taxon>
        <taxon>Bacillati</taxon>
        <taxon>Cyanobacteriota</taxon>
        <taxon>Cyanophyceae</taxon>
        <taxon>Pseudanabaenales</taxon>
        <taxon>Pseudanabaenaceae</taxon>
        <taxon>Pseudanabaena</taxon>
    </lineage>
</organism>
<dbReference type="PANTHER" id="PTHR43861">
    <property type="entry name" value="TRANS-ACONITATE 2-METHYLTRANSFERASE-RELATED"/>
    <property type="match status" value="1"/>
</dbReference>
<evidence type="ECO:0000313" key="3">
    <source>
        <dbReference type="Proteomes" id="UP000642094"/>
    </source>
</evidence>